<name>A0A1W0X3W1_HYPEX</name>
<reference evidence="3" key="1">
    <citation type="submission" date="2017-01" db="EMBL/GenBank/DDBJ databases">
        <title>Comparative genomics of anhydrobiosis in the tardigrade Hypsibius dujardini.</title>
        <authorList>
            <person name="Yoshida Y."/>
            <person name="Koutsovoulos G."/>
            <person name="Laetsch D."/>
            <person name="Stevens L."/>
            <person name="Kumar S."/>
            <person name="Horikawa D."/>
            <person name="Ishino K."/>
            <person name="Komine S."/>
            <person name="Tomita M."/>
            <person name="Blaxter M."/>
            <person name="Arakawa K."/>
        </authorList>
    </citation>
    <scope>NUCLEOTIDE SEQUENCE [LARGE SCALE GENOMIC DNA]</scope>
    <source>
        <strain evidence="3">Z151</strain>
    </source>
</reference>
<evidence type="ECO:0000313" key="2">
    <source>
        <dbReference type="EMBL" id="OQV21982.1"/>
    </source>
</evidence>
<protein>
    <recommendedName>
        <fullName evidence="1">Bulb-type lectin domain-containing protein</fullName>
    </recommendedName>
</protein>
<proteinExistence type="predicted"/>
<accession>A0A1W0X3W1</accession>
<gene>
    <name evidence="2" type="ORF">BV898_04193</name>
</gene>
<sequence>MTHQAGSGQPDILQMQPDGNLVLYAPFSYVAPKATANVKSAANLKEDTSIWSPNREARFTLENTGQAILQPDGNAVIYETGVEHAAPLGRSEQDLVMWSTDTHATVNAEANLRLNDSGSLCLKKNGTCLWDLAAQL</sequence>
<dbReference type="Gene3D" id="2.90.10.10">
    <property type="entry name" value="Bulb-type lectin domain"/>
    <property type="match status" value="1"/>
</dbReference>
<feature type="domain" description="Bulb-type lectin" evidence="1">
    <location>
        <begin position="1"/>
        <end position="135"/>
    </location>
</feature>
<dbReference type="AlphaFoldDB" id="A0A1W0X3W1"/>
<keyword evidence="3" id="KW-1185">Reference proteome</keyword>
<evidence type="ECO:0000259" key="1">
    <source>
        <dbReference type="PROSITE" id="PS50927"/>
    </source>
</evidence>
<dbReference type="Proteomes" id="UP000192578">
    <property type="component" value="Unassembled WGS sequence"/>
</dbReference>
<dbReference type="SUPFAM" id="SSF51110">
    <property type="entry name" value="alpha-D-mannose-specific plant lectins"/>
    <property type="match status" value="1"/>
</dbReference>
<dbReference type="InterPro" id="IPR036426">
    <property type="entry name" value="Bulb-type_lectin_dom_sf"/>
</dbReference>
<dbReference type="InterPro" id="IPR001480">
    <property type="entry name" value="Bulb-type_lectin_dom"/>
</dbReference>
<organism evidence="2 3">
    <name type="scientific">Hypsibius exemplaris</name>
    <name type="common">Freshwater tardigrade</name>
    <dbReference type="NCBI Taxonomy" id="2072580"/>
    <lineage>
        <taxon>Eukaryota</taxon>
        <taxon>Metazoa</taxon>
        <taxon>Ecdysozoa</taxon>
        <taxon>Tardigrada</taxon>
        <taxon>Eutardigrada</taxon>
        <taxon>Parachela</taxon>
        <taxon>Hypsibioidea</taxon>
        <taxon>Hypsibiidae</taxon>
        <taxon>Hypsibius</taxon>
    </lineage>
</organism>
<evidence type="ECO:0000313" key="3">
    <source>
        <dbReference type="Proteomes" id="UP000192578"/>
    </source>
</evidence>
<comment type="caution">
    <text evidence="2">The sequence shown here is derived from an EMBL/GenBank/DDBJ whole genome shotgun (WGS) entry which is preliminary data.</text>
</comment>
<dbReference type="PROSITE" id="PS50927">
    <property type="entry name" value="BULB_LECTIN"/>
    <property type="match status" value="1"/>
</dbReference>
<dbReference type="EMBL" id="MTYJ01000020">
    <property type="protein sequence ID" value="OQV21982.1"/>
    <property type="molecule type" value="Genomic_DNA"/>
</dbReference>